<dbReference type="AlphaFoldDB" id="A0A9N7Y9U0"/>
<dbReference type="EMBL" id="CADEAL010000296">
    <property type="protein sequence ID" value="CAB1417976.1"/>
    <property type="molecule type" value="Genomic_DNA"/>
</dbReference>
<protein>
    <submittedName>
        <fullName evidence="2">Uncharacterized protein</fullName>
    </submittedName>
</protein>
<comment type="caution">
    <text evidence="2">The sequence shown here is derived from an EMBL/GenBank/DDBJ whole genome shotgun (WGS) entry which is preliminary data.</text>
</comment>
<evidence type="ECO:0000256" key="1">
    <source>
        <dbReference type="SAM" id="MobiDB-lite"/>
    </source>
</evidence>
<feature type="region of interest" description="Disordered" evidence="1">
    <location>
        <begin position="122"/>
        <end position="141"/>
    </location>
</feature>
<gene>
    <name evidence="2" type="ORF">PLEPLA_LOCUS5798</name>
</gene>
<keyword evidence="3" id="KW-1185">Reference proteome</keyword>
<feature type="region of interest" description="Disordered" evidence="1">
    <location>
        <begin position="1"/>
        <end position="32"/>
    </location>
</feature>
<accession>A0A9N7Y9U0</accession>
<name>A0A9N7Y9U0_PLEPL</name>
<dbReference type="Proteomes" id="UP001153269">
    <property type="component" value="Unassembled WGS sequence"/>
</dbReference>
<sequence length="141" mass="15533">MEFQARQAHRTRRRLVQSVTRGPGRVRTGSTERGDVSLGLARRTQLRVKLADVRMKVKAATYTSCRGAAAPANLRPLGVRFLRPLDLQTPGRHVRLGFTVMLLFHRDFVAISLQAPLQLRPPGGSPLKFGAPSPGASLRET</sequence>
<evidence type="ECO:0000313" key="2">
    <source>
        <dbReference type="EMBL" id="CAB1417976.1"/>
    </source>
</evidence>
<organism evidence="2 3">
    <name type="scientific">Pleuronectes platessa</name>
    <name type="common">European plaice</name>
    <dbReference type="NCBI Taxonomy" id="8262"/>
    <lineage>
        <taxon>Eukaryota</taxon>
        <taxon>Metazoa</taxon>
        <taxon>Chordata</taxon>
        <taxon>Craniata</taxon>
        <taxon>Vertebrata</taxon>
        <taxon>Euteleostomi</taxon>
        <taxon>Actinopterygii</taxon>
        <taxon>Neopterygii</taxon>
        <taxon>Teleostei</taxon>
        <taxon>Neoteleostei</taxon>
        <taxon>Acanthomorphata</taxon>
        <taxon>Carangaria</taxon>
        <taxon>Pleuronectiformes</taxon>
        <taxon>Pleuronectoidei</taxon>
        <taxon>Pleuronectidae</taxon>
        <taxon>Pleuronectes</taxon>
    </lineage>
</organism>
<reference evidence="2" key="1">
    <citation type="submission" date="2020-03" db="EMBL/GenBank/DDBJ databases">
        <authorList>
            <person name="Weist P."/>
        </authorList>
    </citation>
    <scope>NUCLEOTIDE SEQUENCE</scope>
</reference>
<evidence type="ECO:0000313" key="3">
    <source>
        <dbReference type="Proteomes" id="UP001153269"/>
    </source>
</evidence>
<proteinExistence type="predicted"/>